<comment type="caution">
    <text evidence="1">The sequence shown here is derived from an EMBL/GenBank/DDBJ whole genome shotgun (WGS) entry which is preliminary data.</text>
</comment>
<proteinExistence type="predicted"/>
<name>A0A2I1FQ62_9GLOM</name>
<organism evidence="1 2">
    <name type="scientific">Rhizophagus irregularis</name>
    <dbReference type="NCBI Taxonomy" id="588596"/>
    <lineage>
        <taxon>Eukaryota</taxon>
        <taxon>Fungi</taxon>
        <taxon>Fungi incertae sedis</taxon>
        <taxon>Mucoromycota</taxon>
        <taxon>Glomeromycotina</taxon>
        <taxon>Glomeromycetes</taxon>
        <taxon>Glomerales</taxon>
        <taxon>Glomeraceae</taxon>
        <taxon>Rhizophagus</taxon>
    </lineage>
</organism>
<sequence>GIRGSLNTIRVTLQNITAERDQYQNILNDTNNRKRDYRNQLRDSRNQNLRLQRLLDESQIQVERTMRERDNAQGERDLAILAYNNEKKESRRWRFSYRDCSRINTRKIC</sequence>
<dbReference type="EMBL" id="LLXH01006579">
    <property type="protein sequence ID" value="PKC52003.1"/>
    <property type="molecule type" value="Genomic_DNA"/>
</dbReference>
<reference evidence="1 2" key="1">
    <citation type="submission" date="2017-10" db="EMBL/GenBank/DDBJ databases">
        <title>Extensive intraspecific genome diversity in a model arbuscular mycorrhizal fungus.</title>
        <authorList>
            <person name="Chen E.C.H."/>
            <person name="Morin E."/>
            <person name="Baudet D."/>
            <person name="Noel J."/>
            <person name="Ndikumana S."/>
            <person name="Charron P."/>
            <person name="St-Onge C."/>
            <person name="Giorgi J."/>
            <person name="Grigoriev I.V."/>
            <person name="Roux C."/>
            <person name="Martin F.M."/>
            <person name="Corradi N."/>
        </authorList>
    </citation>
    <scope>NUCLEOTIDE SEQUENCE [LARGE SCALE GENOMIC DNA]</scope>
    <source>
        <strain evidence="1 2">A1</strain>
    </source>
</reference>
<gene>
    <name evidence="1" type="ORF">RhiirA1_482482</name>
</gene>
<feature type="non-terminal residue" evidence="1">
    <location>
        <position position="1"/>
    </location>
</feature>
<protein>
    <submittedName>
        <fullName evidence="1">Uncharacterized protein</fullName>
    </submittedName>
</protein>
<accession>A0A2I1FQ62</accession>
<evidence type="ECO:0000313" key="1">
    <source>
        <dbReference type="EMBL" id="PKC52003.1"/>
    </source>
</evidence>
<dbReference type="Proteomes" id="UP000232688">
    <property type="component" value="Unassembled WGS sequence"/>
</dbReference>
<dbReference type="AlphaFoldDB" id="A0A2I1FQ62"/>
<dbReference type="OrthoDB" id="2410139at2759"/>
<evidence type="ECO:0000313" key="2">
    <source>
        <dbReference type="Proteomes" id="UP000232688"/>
    </source>
</evidence>
<reference evidence="1 2" key="2">
    <citation type="submission" date="2017-10" db="EMBL/GenBank/DDBJ databases">
        <title>Genome analyses suggest a sexual origin of heterokaryosis in a supposedly ancient asexual fungus.</title>
        <authorList>
            <person name="Corradi N."/>
            <person name="Sedzielewska K."/>
            <person name="Noel J."/>
            <person name="Charron P."/>
            <person name="Farinelli L."/>
            <person name="Marton T."/>
            <person name="Kruger M."/>
            <person name="Pelin A."/>
            <person name="Brachmann A."/>
            <person name="Corradi N."/>
        </authorList>
    </citation>
    <scope>NUCLEOTIDE SEQUENCE [LARGE SCALE GENOMIC DNA]</scope>
    <source>
        <strain evidence="1 2">A1</strain>
    </source>
</reference>
<dbReference type="VEuPathDB" id="FungiDB:RhiirA1_482482"/>